<gene>
    <name evidence="2" type="ORF">ACIBG2_36715</name>
</gene>
<dbReference type="RefSeq" id="WP_397088667.1">
    <property type="nucleotide sequence ID" value="NZ_JBITGY010000011.1"/>
</dbReference>
<keyword evidence="3" id="KW-1185">Reference proteome</keyword>
<proteinExistence type="predicted"/>
<dbReference type="Gene3D" id="3.40.50.300">
    <property type="entry name" value="P-loop containing nucleotide triphosphate hydrolases"/>
    <property type="match status" value="2"/>
</dbReference>
<accession>A0ABW7Z475</accession>
<comment type="caution">
    <text evidence="2">The sequence shown here is derived from an EMBL/GenBank/DDBJ whole genome shotgun (WGS) entry which is preliminary data.</text>
</comment>
<feature type="region of interest" description="Disordered" evidence="1">
    <location>
        <begin position="172"/>
        <end position="191"/>
    </location>
</feature>
<dbReference type="SUPFAM" id="SSF52540">
    <property type="entry name" value="P-loop containing nucleoside triphosphate hydrolases"/>
    <property type="match status" value="2"/>
</dbReference>
<evidence type="ECO:0000313" key="3">
    <source>
        <dbReference type="Proteomes" id="UP001612741"/>
    </source>
</evidence>
<dbReference type="InterPro" id="IPR027417">
    <property type="entry name" value="P-loop_NTPase"/>
</dbReference>
<protein>
    <submittedName>
        <fullName evidence="2">Uncharacterized protein</fullName>
    </submittedName>
</protein>
<reference evidence="2 3" key="1">
    <citation type="submission" date="2024-10" db="EMBL/GenBank/DDBJ databases">
        <title>The Natural Products Discovery Center: Release of the First 8490 Sequenced Strains for Exploring Actinobacteria Biosynthetic Diversity.</title>
        <authorList>
            <person name="Kalkreuter E."/>
            <person name="Kautsar S.A."/>
            <person name="Yang D."/>
            <person name="Bader C.D."/>
            <person name="Teijaro C.N."/>
            <person name="Fluegel L."/>
            <person name="Davis C.M."/>
            <person name="Simpson J.R."/>
            <person name="Lauterbach L."/>
            <person name="Steele A.D."/>
            <person name="Gui C."/>
            <person name="Meng S."/>
            <person name="Li G."/>
            <person name="Viehrig K."/>
            <person name="Ye F."/>
            <person name="Su P."/>
            <person name="Kiefer A.F."/>
            <person name="Nichols A."/>
            <person name="Cepeda A.J."/>
            <person name="Yan W."/>
            <person name="Fan B."/>
            <person name="Jiang Y."/>
            <person name="Adhikari A."/>
            <person name="Zheng C.-J."/>
            <person name="Schuster L."/>
            <person name="Cowan T.M."/>
            <person name="Smanski M.J."/>
            <person name="Chevrette M.G."/>
            <person name="De Carvalho L.P.S."/>
            <person name="Shen B."/>
        </authorList>
    </citation>
    <scope>NUCLEOTIDE SEQUENCE [LARGE SCALE GENOMIC DNA]</scope>
    <source>
        <strain evidence="2 3">NPDC050545</strain>
    </source>
</reference>
<name>A0ABW7Z475_9ACTN</name>
<evidence type="ECO:0000313" key="2">
    <source>
        <dbReference type="EMBL" id="MFI6502971.1"/>
    </source>
</evidence>
<dbReference type="EMBL" id="JBITGY010000011">
    <property type="protein sequence ID" value="MFI6502971.1"/>
    <property type="molecule type" value="Genomic_DNA"/>
</dbReference>
<evidence type="ECO:0000256" key="1">
    <source>
        <dbReference type="SAM" id="MobiDB-lite"/>
    </source>
</evidence>
<sequence>MRMLWLLGPSGVGKSATGFEVFRRLAGDGIAAAFLDTDQLSLIHPGPAQGTHAVRARALAALWPVYRRAGVRWLVVAGYVDGAADLEVYGAALGAAGGAVVRVWLRAGQQELRRRFLGRGWLPGQLDAALEQARRLEREVGSELEGSELVAGTDGLSVGQAAALVRRLAGLPTGPAGTHEPPPSWAPSPAVTGDWRAAAGVPVLWLYGPRGVGASTAGFEAFRLLARSAGPAAYLDLRQLGFHRPAPHADDGAPVEDRPLALEALRALWPLHLRHGARRLVVAAGSHPPAPGLLPGAAMTVRHLRASSGTLAARLEARRRGQGPVVPGDDLAGRTAEQLRVLAARPAPPTPAGVLTLDTDGRTPRQVAALLVSALDGQLPPGPSA</sequence>
<dbReference type="Proteomes" id="UP001612741">
    <property type="component" value="Unassembled WGS sequence"/>
</dbReference>
<organism evidence="2 3">
    <name type="scientific">Nonomuraea typhae</name>
    <dbReference type="NCBI Taxonomy" id="2603600"/>
    <lineage>
        <taxon>Bacteria</taxon>
        <taxon>Bacillati</taxon>
        <taxon>Actinomycetota</taxon>
        <taxon>Actinomycetes</taxon>
        <taxon>Streptosporangiales</taxon>
        <taxon>Streptosporangiaceae</taxon>
        <taxon>Nonomuraea</taxon>
    </lineage>
</organism>